<proteinExistence type="predicted"/>
<keyword evidence="1" id="KW-0472">Membrane</keyword>
<dbReference type="InterPro" id="IPR009356">
    <property type="entry name" value="NAD_DH_su4L"/>
</dbReference>
<keyword evidence="2" id="KW-0496">Mitochondrion</keyword>
<dbReference type="Pfam" id="PF06235">
    <property type="entry name" value="NAD4L"/>
    <property type="match status" value="1"/>
</dbReference>
<organism evidence="2">
    <name type="scientific">Dactylogyrus lamellatus</name>
    <dbReference type="NCBI Taxonomy" id="231327"/>
    <lineage>
        <taxon>Eukaryota</taxon>
        <taxon>Metazoa</taxon>
        <taxon>Spiralia</taxon>
        <taxon>Lophotrochozoa</taxon>
        <taxon>Platyhelminthes</taxon>
        <taxon>Monogenea</taxon>
        <taxon>Monopisthocotylea</taxon>
        <taxon>Dactylogyridea</taxon>
        <taxon>Dactylogyridae</taxon>
        <taxon>Dactylogyrus</taxon>
    </lineage>
</organism>
<feature type="transmembrane region" description="Helical" evidence="1">
    <location>
        <begin position="52"/>
        <end position="75"/>
    </location>
</feature>
<evidence type="ECO:0000313" key="2">
    <source>
        <dbReference type="EMBL" id="ALP29097.1"/>
    </source>
</evidence>
<dbReference type="EMBL" id="KR871673">
    <property type="protein sequence ID" value="ALP29097.1"/>
    <property type="molecule type" value="Genomic_DNA"/>
</dbReference>
<sequence length="82" mass="9240">MLSVFIVSLLFILGVFSLINFKFIVMLLMVENINVALLLFSYFSCIGGSRAVFLVFIVVATIEVTISLVCLTRLWDTDLLLF</sequence>
<evidence type="ECO:0000256" key="1">
    <source>
        <dbReference type="SAM" id="Phobius"/>
    </source>
</evidence>
<keyword evidence="1" id="KW-1133">Transmembrane helix</keyword>
<geneLocation type="mitochondrion" evidence="2"/>
<accession>A0A342K3V3</accession>
<feature type="transmembrane region" description="Helical" evidence="1">
    <location>
        <begin position="27"/>
        <end position="45"/>
    </location>
</feature>
<reference evidence="2" key="1">
    <citation type="submission" date="2015-05" db="EMBL/GenBank/DDBJ databases">
        <title>Complete mitochondrial genome of Dactylogyrus lamellatus (Platyhelminthes:Monogenea).</title>
        <authorList>
            <person name="Zhang D."/>
            <person name="Li W.X."/>
            <person name="Yang B.J."/>
            <person name="Zou H."/>
            <person name="Wang G.T."/>
        </authorList>
    </citation>
    <scope>NUCLEOTIDE SEQUENCE</scope>
</reference>
<dbReference type="AlphaFoldDB" id="A0A342K3V3"/>
<protein>
    <submittedName>
        <fullName evidence="2">NADH dehydrogenase subunit 4L</fullName>
    </submittedName>
</protein>
<name>A0A342K3V3_9PLAT</name>
<gene>
    <name evidence="2" type="primary">nad4l</name>
</gene>
<keyword evidence="1" id="KW-0812">Transmembrane</keyword>